<evidence type="ECO:0000256" key="1">
    <source>
        <dbReference type="ARBA" id="ARBA00004141"/>
    </source>
</evidence>
<sequence length="1069" mass="122654">MGSEESWKKFIGDAIADNKIVCRTCRMYNQEVQIVPGDENKKCRCGRLIRCHSLAGSSKPLYTSSNSPETTNSQQEFKHVHSTTVPVTVYETSKTTESTGCKYIRIDHQTRVKPIYKLLVNDCGGKKPAVILSIYGGAKYFTMTEKLEKEIIRGIIDAAAMSNAWILTTGINNGVSKLVGEGIAHYRLLKANPNKIVCIGLTKWGTINGRTRFDLKNANKKDYELNLFFRRIYDDGDDTDETIERNHTHCILFDDGKIGDYLNDGQRDALVKEACEDEDHECCGVTIIVEGGKNTIEVLQNDIKQNRPIVFIEDSGRLADVFASLINQTADAKNDQQFIPSDEVVRNALAEFFPSLEKGEISEITKRIKEILDKSNRHLLNVFCMDRDTSVAEIIFKAIFTMKNKQNEININSEQNVDEENQDQQYEEDEDILLNLASQWNYFNGALSILKKQQHTTSNNDEIKEKYMICYKKLFRDSLIKDHPVFVEYFHAAGFDPFKLLGIKRVEQERHTMLIQLYKDTYKEISESNRSYIKELFGQSGVTGITTLDKKLNEFIGSFIGAIYSEKYNTRTKRIGTDLANHLCPCCSNLIKRCTEKENRIYPKDNIHTQSQDRQNDTEDSGENKDTKDLLEKNKLLRDLFLWSVFMDMPEIAKILLIHQQSRICAALIASAIFKRYSKLSLTVDLKEKFKIQADDFGKYATDFINDCYKYNERSACELLLRQIPLFGNITCMQIAISSENIQLVGTACFDQTLTQVWYNKLSMTNNQTLTRPSQLLSITTFGLLAPWMIPYRENENSMQDISLSTKGINYYTDEKKLKNIGPVFSISMEVHSLECVIIFYMMLYELDSPDTLEIPHWTEIYVITTVSTMFCEEIQKRIHEYNYRMVERCGSTGSIILTVLTNVFYTAPYILFYLGLVFRYSSYDDKIFTAGRIIWAFDLELWYLGSLKFVVALRSVGPKLFMLKNMLRDLAGFLYLILIAIAAYGVVSRALIFYQQIPFTGTDIFRSIFYEPYWFIYGTVSDKDLLDQMVSNGTQSLVAEATATHVLLAFHMLFINILILNLLIAVFT</sequence>
<evidence type="ECO:0000256" key="4">
    <source>
        <dbReference type="ARBA" id="ARBA00022989"/>
    </source>
</evidence>
<evidence type="ECO:0000256" key="6">
    <source>
        <dbReference type="ARBA" id="ARBA00023136"/>
    </source>
</evidence>
<keyword evidence="3 9" id="KW-0812">Transmembrane</keyword>
<dbReference type="Pfam" id="PF18139">
    <property type="entry name" value="LSDAT_euk"/>
    <property type="match status" value="1"/>
</dbReference>
<feature type="transmembrane region" description="Helical" evidence="9">
    <location>
        <begin position="1047"/>
        <end position="1068"/>
    </location>
</feature>
<keyword evidence="6 9" id="KW-0472">Membrane</keyword>
<dbReference type="PANTHER" id="PTHR13800:SF12">
    <property type="entry name" value="TRANSIENT RECEPTOR POTENTIAL CATION CHANNEL SUBFAMILY M MEMBER-LIKE 2"/>
    <property type="match status" value="1"/>
</dbReference>
<evidence type="ECO:0000313" key="12">
    <source>
        <dbReference type="EMBL" id="CAF3943685.1"/>
    </source>
</evidence>
<name>A0A819K699_9BILA</name>
<gene>
    <name evidence="12" type="ORF">OXD698_LOCUS26270</name>
</gene>
<dbReference type="Proteomes" id="UP000663844">
    <property type="component" value="Unassembled WGS sequence"/>
</dbReference>
<feature type="domain" description="TRPM SLOG" evidence="10">
    <location>
        <begin position="102"/>
        <end position="367"/>
    </location>
</feature>
<dbReference type="PANTHER" id="PTHR13800">
    <property type="entry name" value="TRANSIENT RECEPTOR POTENTIAL CATION CHANNEL, SUBFAMILY M, MEMBER 6"/>
    <property type="match status" value="1"/>
</dbReference>
<reference evidence="12" key="1">
    <citation type="submission" date="2021-02" db="EMBL/GenBank/DDBJ databases">
        <authorList>
            <person name="Nowell W R."/>
        </authorList>
    </citation>
    <scope>NUCLEOTIDE SEQUENCE</scope>
</reference>
<evidence type="ECO:0000256" key="7">
    <source>
        <dbReference type="ARBA" id="ARBA00023303"/>
    </source>
</evidence>
<evidence type="ECO:0000256" key="3">
    <source>
        <dbReference type="ARBA" id="ARBA00022692"/>
    </source>
</evidence>
<comment type="caution">
    <text evidence="12">The sequence shown here is derived from an EMBL/GenBank/DDBJ whole genome shotgun (WGS) entry which is preliminary data.</text>
</comment>
<feature type="transmembrane region" description="Helical" evidence="9">
    <location>
        <begin position="974"/>
        <end position="995"/>
    </location>
</feature>
<dbReference type="InterPro" id="IPR041491">
    <property type="entry name" value="TRPM_SLOG"/>
</dbReference>
<feature type="transmembrane region" description="Helical" evidence="9">
    <location>
        <begin position="893"/>
        <end position="914"/>
    </location>
</feature>
<evidence type="ECO:0000259" key="10">
    <source>
        <dbReference type="Pfam" id="PF18139"/>
    </source>
</evidence>
<dbReference type="AlphaFoldDB" id="A0A819K699"/>
<evidence type="ECO:0000259" key="11">
    <source>
        <dbReference type="Pfam" id="PF25508"/>
    </source>
</evidence>
<evidence type="ECO:0000256" key="9">
    <source>
        <dbReference type="SAM" id="Phobius"/>
    </source>
</evidence>
<keyword evidence="4 9" id="KW-1133">Transmembrane helix</keyword>
<comment type="subcellular location">
    <subcellularLocation>
        <location evidence="1">Membrane</location>
        <topology evidence="1">Multi-pass membrane protein</topology>
    </subcellularLocation>
</comment>
<dbReference type="GO" id="GO:0099604">
    <property type="term" value="F:ligand-gated calcium channel activity"/>
    <property type="evidence" value="ECO:0007669"/>
    <property type="project" value="TreeGrafter"/>
</dbReference>
<proteinExistence type="predicted"/>
<protein>
    <submittedName>
        <fullName evidence="12">Uncharacterized protein</fullName>
    </submittedName>
</protein>
<dbReference type="Pfam" id="PF25508">
    <property type="entry name" value="TRPM2"/>
    <property type="match status" value="1"/>
</dbReference>
<dbReference type="GO" id="GO:0005886">
    <property type="term" value="C:plasma membrane"/>
    <property type="evidence" value="ECO:0007669"/>
    <property type="project" value="TreeGrafter"/>
</dbReference>
<keyword evidence="7" id="KW-0407">Ion channel</keyword>
<evidence type="ECO:0000256" key="8">
    <source>
        <dbReference type="SAM" id="MobiDB-lite"/>
    </source>
</evidence>
<dbReference type="InterPro" id="IPR057366">
    <property type="entry name" value="TRPM-like"/>
</dbReference>
<accession>A0A819K699</accession>
<evidence type="ECO:0000313" key="13">
    <source>
        <dbReference type="Proteomes" id="UP000663844"/>
    </source>
</evidence>
<organism evidence="12 13">
    <name type="scientific">Adineta steineri</name>
    <dbReference type="NCBI Taxonomy" id="433720"/>
    <lineage>
        <taxon>Eukaryota</taxon>
        <taxon>Metazoa</taxon>
        <taxon>Spiralia</taxon>
        <taxon>Gnathifera</taxon>
        <taxon>Rotifera</taxon>
        <taxon>Eurotatoria</taxon>
        <taxon>Bdelloidea</taxon>
        <taxon>Adinetida</taxon>
        <taxon>Adinetidae</taxon>
        <taxon>Adineta</taxon>
    </lineage>
</organism>
<dbReference type="InterPro" id="IPR050927">
    <property type="entry name" value="TRPM"/>
</dbReference>
<evidence type="ECO:0000256" key="2">
    <source>
        <dbReference type="ARBA" id="ARBA00022448"/>
    </source>
</evidence>
<feature type="domain" description="TRPM-like" evidence="11">
    <location>
        <begin position="568"/>
        <end position="741"/>
    </location>
</feature>
<feature type="region of interest" description="Disordered" evidence="8">
    <location>
        <begin position="605"/>
        <end position="626"/>
    </location>
</feature>
<keyword evidence="5" id="KW-0406">Ion transport</keyword>
<dbReference type="EMBL" id="CAJOAZ010002599">
    <property type="protein sequence ID" value="CAF3943685.1"/>
    <property type="molecule type" value="Genomic_DNA"/>
</dbReference>
<feature type="compositionally biased region" description="Basic and acidic residues" evidence="8">
    <location>
        <begin position="614"/>
        <end position="626"/>
    </location>
</feature>
<evidence type="ECO:0000256" key="5">
    <source>
        <dbReference type="ARBA" id="ARBA00023065"/>
    </source>
</evidence>
<keyword evidence="2" id="KW-0813">Transport</keyword>